<comment type="caution">
    <text evidence="2">The sequence shown here is derived from an EMBL/GenBank/DDBJ whole genome shotgun (WGS) entry which is preliminary data.</text>
</comment>
<keyword evidence="3" id="KW-1185">Reference proteome</keyword>
<accession>A0ABQ3ZDC9</accession>
<gene>
    <name evidence="2" type="ORF">Adu01nite_91570</name>
</gene>
<evidence type="ECO:0000256" key="1">
    <source>
        <dbReference type="SAM" id="MobiDB-lite"/>
    </source>
</evidence>
<evidence type="ECO:0000313" key="3">
    <source>
        <dbReference type="Proteomes" id="UP000637628"/>
    </source>
</evidence>
<name>A0ABQ3ZDC9_9ACTN</name>
<dbReference type="EMBL" id="BOML01000090">
    <property type="protein sequence ID" value="GIE07807.1"/>
    <property type="molecule type" value="Genomic_DNA"/>
</dbReference>
<dbReference type="Proteomes" id="UP000637628">
    <property type="component" value="Unassembled WGS sequence"/>
</dbReference>
<proteinExistence type="predicted"/>
<feature type="compositionally biased region" description="Basic residues" evidence="1">
    <location>
        <begin position="73"/>
        <end position="89"/>
    </location>
</feature>
<protein>
    <submittedName>
        <fullName evidence="2">Uncharacterized protein</fullName>
    </submittedName>
</protein>
<evidence type="ECO:0000313" key="2">
    <source>
        <dbReference type="EMBL" id="GIE07807.1"/>
    </source>
</evidence>
<organism evidence="2 3">
    <name type="scientific">Paractinoplanes durhamensis</name>
    <dbReference type="NCBI Taxonomy" id="113563"/>
    <lineage>
        <taxon>Bacteria</taxon>
        <taxon>Bacillati</taxon>
        <taxon>Actinomycetota</taxon>
        <taxon>Actinomycetes</taxon>
        <taxon>Micromonosporales</taxon>
        <taxon>Micromonosporaceae</taxon>
        <taxon>Paractinoplanes</taxon>
    </lineage>
</organism>
<feature type="region of interest" description="Disordered" evidence="1">
    <location>
        <begin position="48"/>
        <end position="98"/>
    </location>
</feature>
<reference evidence="2 3" key="1">
    <citation type="submission" date="2021-01" db="EMBL/GenBank/DDBJ databases">
        <title>Whole genome shotgun sequence of Actinoplanes durhamensis NBRC 14914.</title>
        <authorList>
            <person name="Komaki H."/>
            <person name="Tamura T."/>
        </authorList>
    </citation>
    <scope>NUCLEOTIDE SEQUENCE [LARGE SCALE GENOMIC DNA]</scope>
    <source>
        <strain evidence="2 3">NBRC 14914</strain>
    </source>
</reference>
<sequence>MLVKRHARFVEAPAESVVSAEVSGPGVGSGVAKRGAFVELRTDVREPHALPAQPLISRPVANPAATSSSLPRNYRRQIRMHRRRGRRLPPHSVRWFAT</sequence>